<name>A0ABT2KAE0_9RHOB</name>
<organism evidence="2 3">
    <name type="scientific">Paracoccus maritimus</name>
    <dbReference type="NCBI Taxonomy" id="2933292"/>
    <lineage>
        <taxon>Bacteria</taxon>
        <taxon>Pseudomonadati</taxon>
        <taxon>Pseudomonadota</taxon>
        <taxon>Alphaproteobacteria</taxon>
        <taxon>Rhodobacterales</taxon>
        <taxon>Paracoccaceae</taxon>
        <taxon>Paracoccus</taxon>
    </lineage>
</organism>
<evidence type="ECO:0000313" key="3">
    <source>
        <dbReference type="Proteomes" id="UP001320702"/>
    </source>
</evidence>
<dbReference type="EMBL" id="JANAVZ010000004">
    <property type="protein sequence ID" value="MCT4332810.1"/>
    <property type="molecule type" value="Genomic_DNA"/>
</dbReference>
<reference evidence="2 3" key="1">
    <citation type="submission" date="2022-04" db="EMBL/GenBank/DDBJ databases">
        <title>Paracoccus sp. YLB-12 draft genome sequence.</title>
        <authorList>
            <person name="Yu L."/>
        </authorList>
    </citation>
    <scope>NUCLEOTIDE SEQUENCE [LARGE SCALE GENOMIC DNA]</scope>
    <source>
        <strain evidence="2 3">YLB-12</strain>
    </source>
</reference>
<dbReference type="Proteomes" id="UP001320702">
    <property type="component" value="Unassembled WGS sequence"/>
</dbReference>
<sequence length="125" mass="13593">MYFLARSATRVFALCLGAMPLAVLAAPPEWLPAGITLPEPHAVLMDQKIGSNTHLLQIVVETDPTPMFADWQSALVAAGHDVNDSMMFDGRLLFSSSEVESGQIAVQSLDEAEFMIQIDMTMVPD</sequence>
<evidence type="ECO:0000256" key="1">
    <source>
        <dbReference type="SAM" id="SignalP"/>
    </source>
</evidence>
<evidence type="ECO:0008006" key="4">
    <source>
        <dbReference type="Google" id="ProtNLM"/>
    </source>
</evidence>
<keyword evidence="3" id="KW-1185">Reference proteome</keyword>
<comment type="caution">
    <text evidence="2">The sequence shown here is derived from an EMBL/GenBank/DDBJ whole genome shotgun (WGS) entry which is preliminary data.</text>
</comment>
<evidence type="ECO:0000313" key="2">
    <source>
        <dbReference type="EMBL" id="MCT4332810.1"/>
    </source>
</evidence>
<gene>
    <name evidence="2" type="ORF">MU516_08005</name>
</gene>
<accession>A0ABT2KAE0</accession>
<keyword evidence="1" id="KW-0732">Signal</keyword>
<feature type="signal peptide" evidence="1">
    <location>
        <begin position="1"/>
        <end position="25"/>
    </location>
</feature>
<feature type="chain" id="PRO_5047490397" description="Inhibitor I9 domain-containing protein" evidence="1">
    <location>
        <begin position="26"/>
        <end position="125"/>
    </location>
</feature>
<proteinExistence type="predicted"/>
<protein>
    <recommendedName>
        <fullName evidence="4">Inhibitor I9 domain-containing protein</fullName>
    </recommendedName>
</protein>